<evidence type="ECO:0000256" key="4">
    <source>
        <dbReference type="SAM" id="MobiDB-lite"/>
    </source>
</evidence>
<dbReference type="InterPro" id="IPR036291">
    <property type="entry name" value="NAD(P)-bd_dom_sf"/>
</dbReference>
<dbReference type="PRINTS" id="PR00080">
    <property type="entry name" value="SDRFAMILY"/>
</dbReference>
<keyword evidence="2" id="KW-0560">Oxidoreductase</keyword>
<protein>
    <submittedName>
        <fullName evidence="5">Uncharacterized protein</fullName>
    </submittedName>
</protein>
<feature type="region of interest" description="Disordered" evidence="4">
    <location>
        <begin position="272"/>
        <end position="293"/>
    </location>
</feature>
<sequence>MSQMGDEKDMVPPSESSRLESSNGFVEYIGSNKLKDKKVLITRGESVASILLSILRSLLTSRSSGIGRSVAVLMAREGADITIVYLPEEQEDANVTKELVENEKRSCLLIRGDLRNNKSMQAKYFPSAASFAGSQIFSFVLYSRFKKINVLVNNASQQYICKDFTQIELDQVEDLFRTNILQMFAITKYALPHVKGRLVRHIATVFAHRIINNTSVVTFRGSSSMVDYASTKGAIVGFTRSLVLQLTPKGIRVNAVAPGAIYTPIQLDTRDPSSMEGWGSDKQLGRPGQPSEVAPASCSWLAKTVLSTDMGIPTKTCS</sequence>
<dbReference type="PANTHER" id="PTHR48107">
    <property type="entry name" value="NADPH-DEPENDENT ALDEHYDE REDUCTASE-LIKE PROTEIN, CHLOROPLASTIC-RELATED"/>
    <property type="match status" value="1"/>
</dbReference>
<comment type="caution">
    <text evidence="5">The sequence shown here is derived from an EMBL/GenBank/DDBJ whole genome shotgun (WGS) entry which is preliminary data.</text>
</comment>
<dbReference type="Gene3D" id="3.40.50.720">
    <property type="entry name" value="NAD(P)-binding Rossmann-like Domain"/>
    <property type="match status" value="1"/>
</dbReference>
<organism evidence="5 6">
    <name type="scientific">Penicillium cf. griseofulvum</name>
    <dbReference type="NCBI Taxonomy" id="2972120"/>
    <lineage>
        <taxon>Eukaryota</taxon>
        <taxon>Fungi</taxon>
        <taxon>Dikarya</taxon>
        <taxon>Ascomycota</taxon>
        <taxon>Pezizomycotina</taxon>
        <taxon>Eurotiomycetes</taxon>
        <taxon>Eurotiomycetidae</taxon>
        <taxon>Eurotiales</taxon>
        <taxon>Aspergillaceae</taxon>
        <taxon>Penicillium</taxon>
    </lineage>
</organism>
<dbReference type="Pfam" id="PF00106">
    <property type="entry name" value="adh_short"/>
    <property type="match status" value="1"/>
</dbReference>
<proteinExistence type="inferred from homology"/>
<evidence type="ECO:0000256" key="2">
    <source>
        <dbReference type="ARBA" id="ARBA00023002"/>
    </source>
</evidence>
<dbReference type="GO" id="GO:0016614">
    <property type="term" value="F:oxidoreductase activity, acting on CH-OH group of donors"/>
    <property type="evidence" value="ECO:0007669"/>
    <property type="project" value="UniProtKB-ARBA"/>
</dbReference>
<name>A0A9W9T231_9EURO</name>
<evidence type="ECO:0000256" key="3">
    <source>
        <dbReference type="RuleBase" id="RU000363"/>
    </source>
</evidence>
<reference evidence="5" key="1">
    <citation type="submission" date="2022-11" db="EMBL/GenBank/DDBJ databases">
        <authorList>
            <person name="Petersen C."/>
        </authorList>
    </citation>
    <scope>NUCLEOTIDE SEQUENCE</scope>
    <source>
        <strain evidence="5">IBT 16849</strain>
    </source>
</reference>
<keyword evidence="6" id="KW-1185">Reference proteome</keyword>
<dbReference type="SUPFAM" id="SSF51735">
    <property type="entry name" value="NAD(P)-binding Rossmann-fold domains"/>
    <property type="match status" value="1"/>
</dbReference>
<gene>
    <name evidence="5" type="ORF">N7472_003046</name>
</gene>
<accession>A0A9W9T231</accession>
<comment type="similarity">
    <text evidence="1 3">Belongs to the short-chain dehydrogenases/reductases (SDR) family.</text>
</comment>
<dbReference type="EMBL" id="JAPQKP010000002">
    <property type="protein sequence ID" value="KAJ5206598.1"/>
    <property type="molecule type" value="Genomic_DNA"/>
</dbReference>
<evidence type="ECO:0000313" key="5">
    <source>
        <dbReference type="EMBL" id="KAJ5206598.1"/>
    </source>
</evidence>
<dbReference type="PRINTS" id="PR00081">
    <property type="entry name" value="GDHRDH"/>
</dbReference>
<dbReference type="AlphaFoldDB" id="A0A9W9T231"/>
<evidence type="ECO:0000313" key="6">
    <source>
        <dbReference type="Proteomes" id="UP001150879"/>
    </source>
</evidence>
<evidence type="ECO:0000256" key="1">
    <source>
        <dbReference type="ARBA" id="ARBA00006484"/>
    </source>
</evidence>
<dbReference type="Proteomes" id="UP001150879">
    <property type="component" value="Unassembled WGS sequence"/>
</dbReference>
<dbReference type="InterPro" id="IPR002347">
    <property type="entry name" value="SDR_fam"/>
</dbReference>
<reference evidence="5" key="2">
    <citation type="journal article" date="2023" name="IMA Fungus">
        <title>Comparative genomic study of the Penicillium genus elucidates a diverse pangenome and 15 lateral gene transfer events.</title>
        <authorList>
            <person name="Petersen C."/>
            <person name="Sorensen T."/>
            <person name="Nielsen M.R."/>
            <person name="Sondergaard T.E."/>
            <person name="Sorensen J.L."/>
            <person name="Fitzpatrick D.A."/>
            <person name="Frisvad J.C."/>
            <person name="Nielsen K.L."/>
        </authorList>
    </citation>
    <scope>NUCLEOTIDE SEQUENCE</scope>
    <source>
        <strain evidence="5">IBT 16849</strain>
    </source>
</reference>
<dbReference type="PANTHER" id="PTHR48107:SF16">
    <property type="entry name" value="NADPH-DEPENDENT ALDEHYDE REDUCTASE 1, CHLOROPLASTIC"/>
    <property type="match status" value="1"/>
</dbReference>